<dbReference type="InterPro" id="IPR045860">
    <property type="entry name" value="Snake_toxin-like_sf"/>
</dbReference>
<keyword evidence="4 9" id="KW-0732">Signal</keyword>
<dbReference type="GO" id="GO:0030431">
    <property type="term" value="P:sleep"/>
    <property type="evidence" value="ECO:0007669"/>
    <property type="project" value="InterPro"/>
</dbReference>
<evidence type="ECO:0000256" key="1">
    <source>
        <dbReference type="ARBA" id="ARBA00004589"/>
    </source>
</evidence>
<dbReference type="SUPFAM" id="SSF57302">
    <property type="entry name" value="Snake toxin-like"/>
    <property type="match status" value="1"/>
</dbReference>
<evidence type="ECO:0000256" key="4">
    <source>
        <dbReference type="ARBA" id="ARBA00022729"/>
    </source>
</evidence>
<feature type="signal peptide" evidence="9">
    <location>
        <begin position="1"/>
        <end position="25"/>
    </location>
</feature>
<feature type="chain" id="PRO_5021409707" evidence="9">
    <location>
        <begin position="26"/>
        <end position="145"/>
    </location>
</feature>
<dbReference type="PANTHER" id="PTHR33562:SF14">
    <property type="entry name" value="PROTEIN QUIVER"/>
    <property type="match status" value="1"/>
</dbReference>
<evidence type="ECO:0000256" key="2">
    <source>
        <dbReference type="ARBA" id="ARBA00022622"/>
    </source>
</evidence>
<keyword evidence="5" id="KW-1133">Transmembrane helix</keyword>
<dbReference type="InterPro" id="IPR050975">
    <property type="entry name" value="Sleep_regulator"/>
</dbReference>
<dbReference type="PANTHER" id="PTHR33562">
    <property type="entry name" value="ATILLA, ISOFORM B-RELATED-RELATED"/>
    <property type="match status" value="1"/>
</dbReference>
<dbReference type="AlphaFoldDB" id="A0A0A9WZJ0"/>
<evidence type="ECO:0000256" key="8">
    <source>
        <dbReference type="ARBA" id="ARBA00023288"/>
    </source>
</evidence>
<keyword evidence="8" id="KW-0449">Lipoprotein</keyword>
<evidence type="ECO:0000256" key="6">
    <source>
        <dbReference type="ARBA" id="ARBA00023136"/>
    </source>
</evidence>
<evidence type="ECO:0000256" key="9">
    <source>
        <dbReference type="SAM" id="SignalP"/>
    </source>
</evidence>
<keyword evidence="6" id="KW-0472">Membrane</keyword>
<accession>A0A0A9WZJ0</accession>
<sequence>MERTSAIAIASLAIFIAASIQPGSALKCYECNSHNDSRCAQEVPPATLEKDCSTHQNEAKKYGLCRKIVQTIEYEVNGLIPDTRVIRSCGWDDSTHKNACYQRSGFGGRQEVCACTTDLCNSSPTLYVTSVTILAALALTLKGLL</sequence>
<organism evidence="10">
    <name type="scientific">Lygus hesperus</name>
    <name type="common">Western plant bug</name>
    <dbReference type="NCBI Taxonomy" id="30085"/>
    <lineage>
        <taxon>Eukaryota</taxon>
        <taxon>Metazoa</taxon>
        <taxon>Ecdysozoa</taxon>
        <taxon>Arthropoda</taxon>
        <taxon>Hexapoda</taxon>
        <taxon>Insecta</taxon>
        <taxon>Pterygota</taxon>
        <taxon>Neoptera</taxon>
        <taxon>Paraneoptera</taxon>
        <taxon>Hemiptera</taxon>
        <taxon>Heteroptera</taxon>
        <taxon>Panheteroptera</taxon>
        <taxon>Cimicomorpha</taxon>
        <taxon>Miridae</taxon>
        <taxon>Mirini</taxon>
        <taxon>Lygus</taxon>
    </lineage>
</organism>
<dbReference type="GO" id="GO:0032222">
    <property type="term" value="P:regulation of synaptic transmission, cholinergic"/>
    <property type="evidence" value="ECO:0007669"/>
    <property type="project" value="InterPro"/>
</dbReference>
<dbReference type="Pfam" id="PF17064">
    <property type="entry name" value="QVR"/>
    <property type="match status" value="1"/>
</dbReference>
<dbReference type="EMBL" id="GBHO01029707">
    <property type="protein sequence ID" value="JAG13897.1"/>
    <property type="molecule type" value="Transcribed_RNA"/>
</dbReference>
<evidence type="ECO:0000256" key="5">
    <source>
        <dbReference type="ARBA" id="ARBA00022989"/>
    </source>
</evidence>
<comment type="subcellular location">
    <subcellularLocation>
        <location evidence="1">Membrane</location>
        <topology evidence="1">Lipid-anchor</topology>
        <topology evidence="1">GPI-anchor</topology>
    </subcellularLocation>
</comment>
<dbReference type="GO" id="GO:0098552">
    <property type="term" value="C:side of membrane"/>
    <property type="evidence" value="ECO:0007669"/>
    <property type="project" value="UniProtKB-KW"/>
</dbReference>
<name>A0A0A9WZJ0_LYGHE</name>
<proteinExistence type="predicted"/>
<evidence type="ECO:0000313" key="10">
    <source>
        <dbReference type="EMBL" id="JAG13897.1"/>
    </source>
</evidence>
<keyword evidence="2" id="KW-0336">GPI-anchor</keyword>
<keyword evidence="3" id="KW-0812">Transmembrane</keyword>
<evidence type="ECO:0000256" key="7">
    <source>
        <dbReference type="ARBA" id="ARBA00023180"/>
    </source>
</evidence>
<evidence type="ECO:0000256" key="3">
    <source>
        <dbReference type="ARBA" id="ARBA00022692"/>
    </source>
</evidence>
<protein>
    <submittedName>
        <fullName evidence="10">Protein quiver</fullName>
    </submittedName>
</protein>
<dbReference type="InterPro" id="IPR031424">
    <property type="entry name" value="QVR-like"/>
</dbReference>
<reference evidence="10" key="2">
    <citation type="submission" date="2014-07" db="EMBL/GenBank/DDBJ databases">
        <authorList>
            <person name="Hull J."/>
        </authorList>
    </citation>
    <scope>NUCLEOTIDE SEQUENCE</scope>
</reference>
<gene>
    <name evidence="10" type="primary">qvr_9</name>
    <name evidence="10" type="ORF">CM83_72433</name>
</gene>
<keyword evidence="7" id="KW-0325">Glycoprotein</keyword>
<reference evidence="10" key="1">
    <citation type="journal article" date="2014" name="PLoS ONE">
        <title>Transcriptome-Based Identification of ABC Transporters in the Western Tarnished Plant Bug Lygus hesperus.</title>
        <authorList>
            <person name="Hull J.J."/>
            <person name="Chaney K."/>
            <person name="Geib S.M."/>
            <person name="Fabrick J.A."/>
            <person name="Brent C.S."/>
            <person name="Walsh D."/>
            <person name="Lavine L.C."/>
        </authorList>
    </citation>
    <scope>NUCLEOTIDE SEQUENCE</scope>
</reference>